<keyword evidence="11" id="KW-1185">Reference proteome</keyword>
<evidence type="ECO:0000313" key="10">
    <source>
        <dbReference type="EMBL" id="TQV89626.1"/>
    </source>
</evidence>
<dbReference type="AlphaFoldDB" id="A0A545UJI4"/>
<evidence type="ECO:0000313" key="11">
    <source>
        <dbReference type="Proteomes" id="UP000315439"/>
    </source>
</evidence>
<sequence length="329" mass="36641">MLTGVLVLSIAIIIDRYFGEVSRFHPLVGFGNLANQIESRFNKKMLCGRSRVQTLKRLYGFFAWNIVVLPLPVSYYLASTSLPSEAISNWLFILLDIIVVYFAIGLNSLKQHALNIAEPLANKNITAARQAVSLIVSRETQSMDDKAIARATVESVLENGHDAVLASLFWYAVGGAPLVILHRLANTLDAMWGYKSERFIHFGWFAAKADDWLGWPSAKITGAFYLLAKPRRLINITRIIRRSLMQSRRYKSLNGGWVMAMGANVLKIKLGGVAVYHGQSTESVVLGQAEPAATTDINRSLSLVERASILFVYVLMLISVSIWFIFPGF</sequence>
<feature type="transmembrane region" description="Helical" evidence="9">
    <location>
        <begin position="58"/>
        <end position="78"/>
    </location>
</feature>
<dbReference type="GO" id="GO:0048472">
    <property type="term" value="F:threonine-phosphate decarboxylase activity"/>
    <property type="evidence" value="ECO:0007669"/>
    <property type="project" value="InterPro"/>
</dbReference>
<comment type="subcellular location">
    <subcellularLocation>
        <location evidence="1 9">Cell membrane</location>
        <topology evidence="1 9">Multi-pass membrane protein</topology>
    </subcellularLocation>
</comment>
<evidence type="ECO:0000256" key="5">
    <source>
        <dbReference type="ARBA" id="ARBA00022573"/>
    </source>
</evidence>
<dbReference type="EMBL" id="VIKS01000001">
    <property type="protein sequence ID" value="TQV89626.1"/>
    <property type="molecule type" value="Genomic_DNA"/>
</dbReference>
<keyword evidence="7 9" id="KW-1133">Transmembrane helix</keyword>
<comment type="caution">
    <text evidence="9">Lacks conserved residue(s) required for the propagation of feature annotation.</text>
</comment>
<reference evidence="10 11" key="1">
    <citation type="submission" date="2019-07" db="EMBL/GenBank/DDBJ databases">
        <title>Draft genome for Aliikangiella sp. M105.</title>
        <authorList>
            <person name="Wang G."/>
        </authorList>
    </citation>
    <scope>NUCLEOTIDE SEQUENCE [LARGE SCALE GENOMIC DNA]</scope>
    <source>
        <strain evidence="10 11">M105</strain>
    </source>
</reference>
<dbReference type="HAMAP" id="MF_00024">
    <property type="entry name" value="CobD_CbiB"/>
    <property type="match status" value="1"/>
</dbReference>
<evidence type="ECO:0000256" key="9">
    <source>
        <dbReference type="HAMAP-Rule" id="MF_00024"/>
    </source>
</evidence>
<evidence type="ECO:0000256" key="8">
    <source>
        <dbReference type="ARBA" id="ARBA00023136"/>
    </source>
</evidence>
<keyword evidence="4 9" id="KW-1003">Cell membrane</keyword>
<dbReference type="PANTHER" id="PTHR34308:SF1">
    <property type="entry name" value="COBALAMIN BIOSYNTHESIS PROTEIN CBIB"/>
    <property type="match status" value="1"/>
</dbReference>
<dbReference type="InterPro" id="IPR004485">
    <property type="entry name" value="Cobalamin_biosynth_CobD/CbiB"/>
</dbReference>
<keyword evidence="6 9" id="KW-0812">Transmembrane</keyword>
<organism evidence="10 11">
    <name type="scientific">Aliikangiella coralliicola</name>
    <dbReference type="NCBI Taxonomy" id="2592383"/>
    <lineage>
        <taxon>Bacteria</taxon>
        <taxon>Pseudomonadati</taxon>
        <taxon>Pseudomonadota</taxon>
        <taxon>Gammaproteobacteria</taxon>
        <taxon>Oceanospirillales</taxon>
        <taxon>Pleioneaceae</taxon>
        <taxon>Aliikangiella</taxon>
    </lineage>
</organism>
<feature type="transmembrane region" description="Helical" evidence="9">
    <location>
        <begin position="90"/>
        <end position="109"/>
    </location>
</feature>
<comment type="caution">
    <text evidence="10">The sequence shown here is derived from an EMBL/GenBank/DDBJ whole genome shotgun (WGS) entry which is preliminary data.</text>
</comment>
<keyword evidence="8 9" id="KW-0472">Membrane</keyword>
<feature type="transmembrane region" description="Helical" evidence="9">
    <location>
        <begin position="307"/>
        <end position="326"/>
    </location>
</feature>
<proteinExistence type="inferred from homology"/>
<dbReference type="OrthoDB" id="9811967at2"/>
<evidence type="ECO:0000256" key="2">
    <source>
        <dbReference type="ARBA" id="ARBA00004953"/>
    </source>
</evidence>
<evidence type="ECO:0000256" key="3">
    <source>
        <dbReference type="ARBA" id="ARBA00006263"/>
    </source>
</evidence>
<protein>
    <recommendedName>
        <fullName evidence="9">Cobalamin biosynthesis protein CobD</fullName>
    </recommendedName>
</protein>
<dbReference type="NCBIfam" id="TIGR00380">
    <property type="entry name" value="cobal_cbiB"/>
    <property type="match status" value="1"/>
</dbReference>
<dbReference type="GO" id="GO:0005886">
    <property type="term" value="C:plasma membrane"/>
    <property type="evidence" value="ECO:0007669"/>
    <property type="project" value="UniProtKB-SubCell"/>
</dbReference>
<keyword evidence="5 9" id="KW-0169">Cobalamin biosynthesis</keyword>
<comment type="similarity">
    <text evidence="3 9">Belongs to the CobD/CbiB family.</text>
</comment>
<comment type="pathway">
    <text evidence="2 9">Cofactor biosynthesis; adenosylcobalamin biosynthesis.</text>
</comment>
<evidence type="ECO:0000256" key="6">
    <source>
        <dbReference type="ARBA" id="ARBA00022692"/>
    </source>
</evidence>
<accession>A0A545UJI4</accession>
<dbReference type="GO" id="GO:0009236">
    <property type="term" value="P:cobalamin biosynthetic process"/>
    <property type="evidence" value="ECO:0007669"/>
    <property type="project" value="UniProtKB-UniRule"/>
</dbReference>
<dbReference type="GO" id="GO:0015420">
    <property type="term" value="F:ABC-type vitamin B12 transporter activity"/>
    <property type="evidence" value="ECO:0007669"/>
    <property type="project" value="UniProtKB-UniRule"/>
</dbReference>
<dbReference type="PANTHER" id="PTHR34308">
    <property type="entry name" value="COBALAMIN BIOSYNTHESIS PROTEIN CBIB"/>
    <property type="match status" value="1"/>
</dbReference>
<evidence type="ECO:0000256" key="1">
    <source>
        <dbReference type="ARBA" id="ARBA00004651"/>
    </source>
</evidence>
<dbReference type="Proteomes" id="UP000315439">
    <property type="component" value="Unassembled WGS sequence"/>
</dbReference>
<dbReference type="UniPathway" id="UPA00148"/>
<dbReference type="Pfam" id="PF03186">
    <property type="entry name" value="CobD_Cbib"/>
    <property type="match status" value="1"/>
</dbReference>
<gene>
    <name evidence="9 10" type="primary">cobD</name>
    <name evidence="10" type="ORF">FLL46_01720</name>
</gene>
<evidence type="ECO:0000256" key="4">
    <source>
        <dbReference type="ARBA" id="ARBA00022475"/>
    </source>
</evidence>
<name>A0A545UJI4_9GAMM</name>
<dbReference type="RefSeq" id="WP_142891690.1">
    <property type="nucleotide sequence ID" value="NZ_ML660160.1"/>
</dbReference>
<evidence type="ECO:0000256" key="7">
    <source>
        <dbReference type="ARBA" id="ARBA00022989"/>
    </source>
</evidence>
<comment type="function">
    <text evidence="9">Converts cobyric acid to cobinamide by the addition of aminopropanol on the F carboxylic group.</text>
</comment>